<dbReference type="PANTHER" id="PTHR43782">
    <property type="entry name" value="ARGINASE"/>
    <property type="match status" value="1"/>
</dbReference>
<dbReference type="PANTHER" id="PTHR43782:SF4">
    <property type="entry name" value="ARGINASE-2, MITOCHONDRIAL"/>
    <property type="match status" value="1"/>
</dbReference>
<dbReference type="AlphaFoldDB" id="A0A8C0SB48"/>
<dbReference type="Proteomes" id="UP000694429">
    <property type="component" value="Chromosome 8"/>
</dbReference>
<evidence type="ECO:0000256" key="8">
    <source>
        <dbReference type="ARBA" id="ARBA00047391"/>
    </source>
</evidence>
<evidence type="ECO:0000256" key="11">
    <source>
        <dbReference type="RuleBase" id="RU003684"/>
    </source>
</evidence>
<dbReference type="GO" id="GO:1900425">
    <property type="term" value="P:negative regulation of defense response to bacterium"/>
    <property type="evidence" value="ECO:0007669"/>
    <property type="project" value="Ensembl"/>
</dbReference>
<feature type="binding site" evidence="9">
    <location>
        <position position="147"/>
    </location>
    <ligand>
        <name>Mn(2+)</name>
        <dbReference type="ChEBI" id="CHEBI:29035"/>
        <label>1</label>
    </ligand>
</feature>
<comment type="pathway">
    <text evidence="1 12">Nitrogen metabolism; urea cycle; L-ornithine and urea from L-arginine: step 1/1.</text>
</comment>
<dbReference type="GO" id="GO:0002829">
    <property type="term" value="P:negative regulation of type 2 immune response"/>
    <property type="evidence" value="ECO:0007669"/>
    <property type="project" value="Ensembl"/>
</dbReference>
<evidence type="ECO:0000313" key="13">
    <source>
        <dbReference type="Ensembl" id="ENSCAFP00000024185.3"/>
    </source>
</evidence>
<dbReference type="Ensembl" id="ENSCAFT00030030145.1">
    <property type="protein sequence ID" value="ENSCAFP00030026287.1"/>
    <property type="gene ID" value="ENSCAFG00030016365.1"/>
</dbReference>
<evidence type="ECO:0000313" key="14">
    <source>
        <dbReference type="Ensembl" id="ENSCAFP00030026287.1"/>
    </source>
</evidence>
<reference evidence="14" key="3">
    <citation type="submission" date="2019-03" db="EMBL/GenBank/DDBJ databases">
        <authorList>
            <person name="Warren W.C."/>
            <person name="Johnson G.S."/>
        </authorList>
    </citation>
    <scope>NUCLEOTIDE SEQUENCE [LARGE SCALE GENOMIC DNA]</scope>
    <source>
        <strain evidence="14">Basenji</strain>
    </source>
</reference>
<evidence type="ECO:0000256" key="9">
    <source>
        <dbReference type="PIRSR" id="PIRSR036979-1"/>
    </source>
</evidence>
<dbReference type="Proteomes" id="UP000002254">
    <property type="component" value="Chromosome 8"/>
</dbReference>
<dbReference type="CDD" id="cd09989">
    <property type="entry name" value="Arginase"/>
    <property type="match status" value="1"/>
</dbReference>
<evidence type="ECO:0000256" key="5">
    <source>
        <dbReference type="ARBA" id="ARBA00022723"/>
    </source>
</evidence>
<comment type="similarity">
    <text evidence="10 11">Belongs to the arginase family.</text>
</comment>
<evidence type="ECO:0000256" key="1">
    <source>
        <dbReference type="ARBA" id="ARBA00005098"/>
    </source>
</evidence>
<evidence type="ECO:0000256" key="10">
    <source>
        <dbReference type="PROSITE-ProRule" id="PRU00742"/>
    </source>
</evidence>
<dbReference type="GO" id="GO:0006941">
    <property type="term" value="P:striated muscle contraction"/>
    <property type="evidence" value="ECO:0007669"/>
    <property type="project" value="Ensembl"/>
</dbReference>
<reference evidence="13 16" key="1">
    <citation type="journal article" date="2005" name="Nature">
        <title>Genome sequence, comparative analysis and haplotype structure of the domestic dog.</title>
        <authorList>
            <consortium name="Broad Sequencing Platform"/>
            <person name="Lindblad-Toh K."/>
            <person name="Wade C.M."/>
            <person name="Mikkelsen T.S."/>
            <person name="Karlsson E.K."/>
            <person name="Jaffe D.B."/>
            <person name="Kamal M."/>
            <person name="Clamp M."/>
            <person name="Chang J.L."/>
            <person name="Kulbokas E.J. III"/>
            <person name="Zody M.C."/>
            <person name="Mauceli E."/>
            <person name="Xie X."/>
            <person name="Breen M."/>
            <person name="Wayne R.K."/>
            <person name="Ostrander E.A."/>
            <person name="Ponting C.P."/>
            <person name="Galibert F."/>
            <person name="Smith D.R."/>
            <person name="DeJong P.J."/>
            <person name="Kirkness E."/>
            <person name="Alvarez P."/>
            <person name="Biagi T."/>
            <person name="Brockman W."/>
            <person name="Butler J."/>
            <person name="Chin C.W."/>
            <person name="Cook A."/>
            <person name="Cuff J."/>
            <person name="Daly M.J."/>
            <person name="DeCaprio D."/>
            <person name="Gnerre S."/>
            <person name="Grabherr M."/>
            <person name="Kellis M."/>
            <person name="Kleber M."/>
            <person name="Bardeleben C."/>
            <person name="Goodstadt L."/>
            <person name="Heger A."/>
            <person name="Hitte C."/>
            <person name="Kim L."/>
            <person name="Koepfli K.P."/>
            <person name="Parker H.G."/>
            <person name="Pollinger J.P."/>
            <person name="Searle S.M."/>
            <person name="Sutter N.B."/>
            <person name="Thomas R."/>
            <person name="Webber C."/>
            <person name="Baldwin J."/>
            <person name="Abebe A."/>
            <person name="Abouelleil A."/>
            <person name="Aftuck L."/>
            <person name="Ait-Zahra M."/>
            <person name="Aldredge T."/>
            <person name="Allen N."/>
            <person name="An P."/>
            <person name="Anderson S."/>
            <person name="Antoine C."/>
            <person name="Arachchi H."/>
            <person name="Aslam A."/>
            <person name="Ayotte L."/>
            <person name="Bachantsang P."/>
            <person name="Barry A."/>
            <person name="Bayul T."/>
            <person name="Benamara M."/>
            <person name="Berlin A."/>
            <person name="Bessette D."/>
            <person name="Blitshteyn B."/>
            <person name="Bloom T."/>
            <person name="Blye J."/>
            <person name="Boguslavskiy L."/>
            <person name="Bonnet C."/>
            <person name="Boukhgalter B."/>
            <person name="Brown A."/>
            <person name="Cahill P."/>
            <person name="Calixte N."/>
            <person name="Camarata J."/>
            <person name="Cheshatsang Y."/>
            <person name="Chu J."/>
            <person name="Citroen M."/>
            <person name="Collymore A."/>
            <person name="Cooke P."/>
            <person name="Dawoe T."/>
            <person name="Daza R."/>
            <person name="Decktor K."/>
            <person name="DeGray S."/>
            <person name="Dhargay N."/>
            <person name="Dooley K."/>
            <person name="Dooley K."/>
            <person name="Dorje P."/>
            <person name="Dorjee K."/>
            <person name="Dorris L."/>
            <person name="Duffey N."/>
            <person name="Dupes A."/>
            <person name="Egbiremolen O."/>
            <person name="Elong R."/>
            <person name="Falk J."/>
            <person name="Farina A."/>
            <person name="Faro S."/>
            <person name="Ferguson D."/>
            <person name="Ferreira P."/>
            <person name="Fisher S."/>
            <person name="FitzGerald M."/>
            <person name="Foley K."/>
            <person name="Foley C."/>
            <person name="Franke A."/>
            <person name="Friedrich D."/>
            <person name="Gage D."/>
            <person name="Garber M."/>
            <person name="Gearin G."/>
            <person name="Giannoukos G."/>
            <person name="Goode T."/>
            <person name="Goyette A."/>
            <person name="Graham J."/>
            <person name="Grandbois E."/>
            <person name="Gyaltsen K."/>
            <person name="Hafez N."/>
            <person name="Hagopian D."/>
            <person name="Hagos B."/>
            <person name="Hall J."/>
            <person name="Healy C."/>
            <person name="Hegarty R."/>
            <person name="Honan T."/>
            <person name="Horn A."/>
            <person name="Houde N."/>
            <person name="Hughes L."/>
            <person name="Hunnicutt L."/>
            <person name="Husby M."/>
            <person name="Jester B."/>
            <person name="Jones C."/>
            <person name="Kamat A."/>
            <person name="Kanga B."/>
            <person name="Kells C."/>
            <person name="Khazanovich D."/>
            <person name="Kieu A.C."/>
            <person name="Kisner P."/>
            <person name="Kumar M."/>
            <person name="Lance K."/>
            <person name="Landers T."/>
            <person name="Lara M."/>
            <person name="Lee W."/>
            <person name="Leger J.P."/>
            <person name="Lennon N."/>
            <person name="Leuper L."/>
            <person name="LeVine S."/>
            <person name="Liu J."/>
            <person name="Liu X."/>
            <person name="Lokyitsang Y."/>
            <person name="Lokyitsang T."/>
            <person name="Lui A."/>
            <person name="Macdonald J."/>
            <person name="Major J."/>
            <person name="Marabella R."/>
            <person name="Maru K."/>
            <person name="Matthews C."/>
            <person name="McDonough S."/>
            <person name="Mehta T."/>
            <person name="Meldrim J."/>
            <person name="Melnikov A."/>
            <person name="Meneus L."/>
            <person name="Mihalev A."/>
            <person name="Mihova T."/>
            <person name="Miller K."/>
            <person name="Mittelman R."/>
            <person name="Mlenga V."/>
            <person name="Mulrain L."/>
            <person name="Munson G."/>
            <person name="Navidi A."/>
            <person name="Naylor J."/>
            <person name="Nguyen T."/>
            <person name="Nguyen N."/>
            <person name="Nguyen C."/>
            <person name="Nguyen T."/>
            <person name="Nicol R."/>
            <person name="Norbu N."/>
            <person name="Norbu C."/>
            <person name="Novod N."/>
            <person name="Nyima T."/>
            <person name="Olandt P."/>
            <person name="O'Neill B."/>
            <person name="O'Neill K."/>
            <person name="Osman S."/>
            <person name="Oyono L."/>
            <person name="Patti C."/>
            <person name="Perrin D."/>
            <person name="Phunkhang P."/>
            <person name="Pierre F."/>
            <person name="Priest M."/>
            <person name="Rachupka A."/>
            <person name="Raghuraman S."/>
            <person name="Rameau R."/>
            <person name="Ray V."/>
            <person name="Raymond C."/>
            <person name="Rege F."/>
            <person name="Rise C."/>
            <person name="Rogers J."/>
            <person name="Rogov P."/>
            <person name="Sahalie J."/>
            <person name="Settipalli S."/>
            <person name="Sharpe T."/>
            <person name="Shea T."/>
            <person name="Sheehan M."/>
            <person name="Sherpa N."/>
            <person name="Shi J."/>
            <person name="Shih D."/>
            <person name="Sloan J."/>
            <person name="Smith C."/>
            <person name="Sparrow T."/>
            <person name="Stalker J."/>
            <person name="Stange-Thomann N."/>
            <person name="Stavropoulos S."/>
            <person name="Stone C."/>
            <person name="Stone S."/>
            <person name="Sykes S."/>
            <person name="Tchuinga P."/>
            <person name="Tenzing P."/>
            <person name="Tesfaye S."/>
            <person name="Thoulutsang D."/>
            <person name="Thoulutsang Y."/>
            <person name="Topham K."/>
            <person name="Topping I."/>
            <person name="Tsamla T."/>
            <person name="Vassiliev H."/>
            <person name="Venkataraman V."/>
            <person name="Vo A."/>
            <person name="Wangchuk T."/>
            <person name="Wangdi T."/>
            <person name="Weiand M."/>
            <person name="Wilkinson J."/>
            <person name="Wilson A."/>
            <person name="Yadav S."/>
            <person name="Yang S."/>
            <person name="Yang X."/>
            <person name="Young G."/>
            <person name="Yu Q."/>
            <person name="Zainoun J."/>
            <person name="Zembek L."/>
            <person name="Zimmer A."/>
            <person name="Lander E.S."/>
        </authorList>
    </citation>
    <scope>NUCLEOTIDE SEQUENCE [LARGE SCALE GENOMIC DNA]</scope>
    <source>
        <strain evidence="13">Boxer</strain>
    </source>
</reference>
<dbReference type="SMR" id="A0A8C0SB48"/>
<feature type="binding site" evidence="9">
    <location>
        <position position="120"/>
    </location>
    <ligand>
        <name>Mn(2+)</name>
        <dbReference type="ChEBI" id="CHEBI:29035"/>
        <label>1</label>
    </ligand>
</feature>
<dbReference type="GO" id="GO:0006525">
    <property type="term" value="P:arginine metabolic process"/>
    <property type="evidence" value="ECO:0007669"/>
    <property type="project" value="UniProtKB-KW"/>
</dbReference>
<reference evidence="15" key="4">
    <citation type="submission" date="2025-05" db="UniProtKB">
        <authorList>
            <consortium name="Ensembl"/>
        </authorList>
    </citation>
    <scope>IDENTIFICATION</scope>
</reference>
<dbReference type="EC" id="3.5.3.1" evidence="12"/>
<evidence type="ECO:0000313" key="17">
    <source>
        <dbReference type="Proteomes" id="UP000694542"/>
    </source>
</evidence>
<evidence type="ECO:0000313" key="15">
    <source>
        <dbReference type="Ensembl" id="ENSCAFP00040018810.1"/>
    </source>
</evidence>
<dbReference type="InterPro" id="IPR023696">
    <property type="entry name" value="Ureohydrolase_dom_sf"/>
</dbReference>
<comment type="subunit">
    <text evidence="2">Homotrimer.</text>
</comment>
<dbReference type="PRINTS" id="PR00116">
    <property type="entry name" value="ARGINASE"/>
</dbReference>
<reference evidence="15" key="2">
    <citation type="submission" date="2018-10" db="EMBL/GenBank/DDBJ databases">
        <title>De novo assembly of a Great Dane genome.</title>
        <authorList>
            <person name="Kidd J.M."/>
            <person name="Pendleton A.L."/>
            <person name="Shen F."/>
            <person name="Emery S."/>
        </authorList>
    </citation>
    <scope>NUCLEOTIDE SEQUENCE [LARGE SCALE GENOMIC DNA]</scope>
    <source>
        <strain evidence="15">Great Dane</strain>
    </source>
</reference>
<dbReference type="GO" id="GO:0000050">
    <property type="term" value="P:urea cycle"/>
    <property type="evidence" value="ECO:0007669"/>
    <property type="project" value="UniProtKB-UniPathway"/>
</dbReference>
<dbReference type="GO" id="GO:0032720">
    <property type="term" value="P:negative regulation of tumor necrosis factor production"/>
    <property type="evidence" value="ECO:0007669"/>
    <property type="project" value="Ensembl"/>
</dbReference>
<dbReference type="UniPathway" id="UPA00158">
    <property type="reaction ID" value="UER00270"/>
</dbReference>
<dbReference type="GO" id="GO:0071644">
    <property type="term" value="P:negative regulation of chemokine (C-C motif) ligand 4 production"/>
    <property type="evidence" value="ECO:0007669"/>
    <property type="project" value="Ensembl"/>
</dbReference>
<feature type="binding site" evidence="9">
    <location>
        <position position="143"/>
    </location>
    <ligand>
        <name>Mn(2+)</name>
        <dbReference type="ChEBI" id="CHEBI:29035"/>
        <label>1</label>
    </ligand>
</feature>
<dbReference type="GO" id="GO:0032696">
    <property type="term" value="P:negative regulation of interleukin-13 production"/>
    <property type="evidence" value="ECO:0007669"/>
    <property type="project" value="Ensembl"/>
</dbReference>
<keyword evidence="5 9" id="KW-0479">Metal-binding</keyword>
<dbReference type="InterPro" id="IPR020855">
    <property type="entry name" value="Ureohydrolase_Mn_BS"/>
</dbReference>
<evidence type="ECO:0000313" key="16">
    <source>
        <dbReference type="Proteomes" id="UP000002254"/>
    </source>
</evidence>
<proteinExistence type="inferred from homology"/>
<organism evidence="15 17">
    <name type="scientific">Canis lupus familiaris</name>
    <name type="common">Dog</name>
    <name type="synonym">Canis familiaris</name>
    <dbReference type="NCBI Taxonomy" id="9615"/>
    <lineage>
        <taxon>Eukaryota</taxon>
        <taxon>Metazoa</taxon>
        <taxon>Chordata</taxon>
        <taxon>Craniata</taxon>
        <taxon>Vertebrata</taxon>
        <taxon>Euteleostomi</taxon>
        <taxon>Mammalia</taxon>
        <taxon>Eutheria</taxon>
        <taxon>Laurasiatheria</taxon>
        <taxon>Carnivora</taxon>
        <taxon>Caniformia</taxon>
        <taxon>Canidae</taxon>
        <taxon>Canis</taxon>
    </lineage>
</organism>
<keyword evidence="4 12" id="KW-0056">Arginine metabolism</keyword>
<dbReference type="GO" id="GO:1905403">
    <property type="term" value="P:negative regulation of activated CD8-positive, alpha-beta T cell apoptotic process"/>
    <property type="evidence" value="ECO:0007669"/>
    <property type="project" value="Ensembl"/>
</dbReference>
<dbReference type="PIRSF" id="PIRSF036979">
    <property type="entry name" value="Arginase"/>
    <property type="match status" value="1"/>
</dbReference>
<feature type="binding site" evidence="9">
    <location>
        <position position="145"/>
    </location>
    <ligand>
        <name>Mn(2+)</name>
        <dbReference type="ChEBI" id="CHEBI:29035"/>
        <label>1</label>
    </ligand>
</feature>
<keyword evidence="3 12" id="KW-0835">Urea cycle</keyword>
<dbReference type="NCBIfam" id="TIGR01229">
    <property type="entry name" value="rocF_arginase"/>
    <property type="match status" value="1"/>
</dbReference>
<dbReference type="GO" id="GO:0005739">
    <property type="term" value="C:mitochondrion"/>
    <property type="evidence" value="ECO:0007669"/>
    <property type="project" value="Ensembl"/>
</dbReference>
<dbReference type="SUPFAM" id="SSF52768">
    <property type="entry name" value="Arginase/deacetylase"/>
    <property type="match status" value="1"/>
</dbReference>
<comment type="cofactor">
    <cofactor evidence="9 12">
        <name>Mn(2+)</name>
        <dbReference type="ChEBI" id="CHEBI:29035"/>
    </cofactor>
    <text evidence="9 12">Binds 2 manganese ions per subunit.</text>
</comment>
<dbReference type="CTD" id="384"/>
<keyword evidence="6 11" id="KW-0378">Hydrolase</keyword>
<dbReference type="RefSeq" id="NP_001138592.1">
    <property type="nucleotide sequence ID" value="NM_001145120.1"/>
</dbReference>
<gene>
    <name evidence="15" type="primary">ARG2</name>
</gene>
<dbReference type="PROSITE" id="PS01053">
    <property type="entry name" value="ARGINASE_1"/>
    <property type="match status" value="1"/>
</dbReference>
<keyword evidence="7 9" id="KW-0464">Manganese</keyword>
<evidence type="ECO:0000256" key="7">
    <source>
        <dbReference type="ARBA" id="ARBA00023211"/>
    </source>
</evidence>
<dbReference type="GO" id="GO:2000562">
    <property type="term" value="P:negative regulation of CD4-positive, alpha-beta T cell proliferation"/>
    <property type="evidence" value="ECO:0007669"/>
    <property type="project" value="Ensembl"/>
</dbReference>
<dbReference type="PROSITE" id="PS51409">
    <property type="entry name" value="ARGINASE_2"/>
    <property type="match status" value="1"/>
</dbReference>
<evidence type="ECO:0000256" key="4">
    <source>
        <dbReference type="ARBA" id="ARBA00022503"/>
    </source>
</evidence>
<dbReference type="Proteomes" id="UP000694542">
    <property type="component" value="Chromosome 8"/>
</dbReference>
<accession>A0A8C0SB48</accession>
<name>A0A8C0SB48_CANLF</name>
<dbReference type="GO" id="GO:0071650">
    <property type="term" value="P:negative regulation of chemokine (C-C motif) ligand 5 production"/>
    <property type="evidence" value="ECO:0007669"/>
    <property type="project" value="Ensembl"/>
</dbReference>
<feature type="binding site" evidence="9">
    <location>
        <position position="273"/>
    </location>
    <ligand>
        <name>Mn(2+)</name>
        <dbReference type="ChEBI" id="CHEBI:29035"/>
        <label>1</label>
    </ligand>
</feature>
<protein>
    <recommendedName>
        <fullName evidence="12">Arginase</fullName>
        <ecNumber evidence="12">3.5.3.1</ecNumber>
    </recommendedName>
</protein>
<dbReference type="GO" id="GO:0071641">
    <property type="term" value="P:negative regulation of macrophage inflammatory protein 1 alpha production"/>
    <property type="evidence" value="ECO:0007669"/>
    <property type="project" value="Ensembl"/>
</dbReference>
<comment type="catalytic activity">
    <reaction evidence="8 12">
        <text>L-arginine + H2O = urea + L-ornithine</text>
        <dbReference type="Rhea" id="RHEA:20569"/>
        <dbReference type="ChEBI" id="CHEBI:15377"/>
        <dbReference type="ChEBI" id="CHEBI:16199"/>
        <dbReference type="ChEBI" id="CHEBI:32682"/>
        <dbReference type="ChEBI" id="CHEBI:46911"/>
        <dbReference type="EC" id="3.5.3.1"/>
    </reaction>
</comment>
<dbReference type="Pfam" id="PF00491">
    <property type="entry name" value="Arginase"/>
    <property type="match status" value="1"/>
</dbReference>
<dbReference type="GO" id="GO:0001657">
    <property type="term" value="P:ureteric bud development"/>
    <property type="evidence" value="ECO:0007669"/>
    <property type="project" value="Ensembl"/>
</dbReference>
<dbReference type="GO" id="GO:0004053">
    <property type="term" value="F:arginase activity"/>
    <property type="evidence" value="ECO:0007669"/>
    <property type="project" value="UniProtKB-EC"/>
</dbReference>
<dbReference type="InterPro" id="IPR014033">
    <property type="entry name" value="Arginase"/>
</dbReference>
<dbReference type="GO" id="GO:0032651">
    <property type="term" value="P:regulation of interleukin-1 beta production"/>
    <property type="evidence" value="ECO:0007669"/>
    <property type="project" value="Ensembl"/>
</dbReference>
<dbReference type="GO" id="GO:1903426">
    <property type="term" value="P:regulation of reactive oxygen species biosynthetic process"/>
    <property type="evidence" value="ECO:0007669"/>
    <property type="project" value="Ensembl"/>
</dbReference>
<evidence type="ECO:0000256" key="3">
    <source>
        <dbReference type="ARBA" id="ARBA00022436"/>
    </source>
</evidence>
<evidence type="ECO:0000256" key="12">
    <source>
        <dbReference type="RuleBase" id="RU361159"/>
    </source>
</evidence>
<dbReference type="FunFam" id="3.40.800.10:FF:000008">
    <property type="entry name" value="Arginase"/>
    <property type="match status" value="1"/>
</dbReference>
<dbReference type="GO" id="GO:2000774">
    <property type="term" value="P:positive regulation of cellular senescence"/>
    <property type="evidence" value="ECO:0007669"/>
    <property type="project" value="Ensembl"/>
</dbReference>
<feature type="binding site" evidence="9">
    <location>
        <position position="271"/>
    </location>
    <ligand>
        <name>Mn(2+)</name>
        <dbReference type="ChEBI" id="CHEBI:29035"/>
        <label>1</label>
    </ligand>
</feature>
<dbReference type="OMA" id="YKEFRYA"/>
<dbReference type="KEGG" id="cfa:480364"/>
<dbReference type="Gene3D" id="3.40.800.10">
    <property type="entry name" value="Ureohydrolase domain"/>
    <property type="match status" value="1"/>
</dbReference>
<dbReference type="GeneID" id="480364"/>
<evidence type="ECO:0000256" key="6">
    <source>
        <dbReference type="ARBA" id="ARBA00022801"/>
    </source>
</evidence>
<dbReference type="Ensembl" id="ENSCAFT00000026049.4">
    <property type="protein sequence ID" value="ENSCAFP00000024185.3"/>
    <property type="gene ID" value="ENSCAFG00000016428.6"/>
</dbReference>
<evidence type="ECO:0000256" key="2">
    <source>
        <dbReference type="ARBA" id="ARBA00011233"/>
    </source>
</evidence>
<sequence>MSLGSSLSRLLRTRVHSVLTKSVHSVAVIGAPFSQGQKRKGVEYGPAAIREAGLMKRLSSLGCQLKDFGDLSFTPVPKDDLYNNLIVNPRSVGLANQELAEVVSRAVSSGYSCVTMGGDHSLAIGTISGHARHCPDLCVIWVDAHADINTPLTTSSGNLHGQPVSFLLRELQDKVSGLKRKDFYEEWVPQLPGFSWIKPCISSPNIIYIGLRDVDPPEQTPSFLFHSFILKNYDIQYFSMRDIDRLGIQKVMEQTFDLLIGKQRPIHLSFDIDAFDPTLAPATGTPVVGGLTYREGMYITEEIHNTGLLSALDLVEVNPQLAASEEEAKATAGLAVDVIASSFGQTREGGHIVYDHLPTPSSPDESESEERVRI</sequence>
<dbReference type="GO" id="GO:0032700">
    <property type="term" value="P:negative regulation of interleukin-17 production"/>
    <property type="evidence" value="ECO:0007669"/>
    <property type="project" value="Ensembl"/>
</dbReference>
<dbReference type="OrthoDB" id="9992747at2759"/>
<dbReference type="Ensembl" id="ENSCAFT00040021673.1">
    <property type="protein sequence ID" value="ENSCAFP00040018810.1"/>
    <property type="gene ID" value="ENSCAFG00040011755.1"/>
</dbReference>
<dbReference type="GO" id="GO:0046872">
    <property type="term" value="F:metal ion binding"/>
    <property type="evidence" value="ECO:0007669"/>
    <property type="project" value="UniProtKB-KW"/>
</dbReference>
<dbReference type="InterPro" id="IPR006035">
    <property type="entry name" value="Ureohydrolase"/>
</dbReference>